<evidence type="ECO:0000313" key="2">
    <source>
        <dbReference type="EMBL" id="TDD73493.1"/>
    </source>
</evidence>
<protein>
    <submittedName>
        <fullName evidence="2">Uncharacterized protein</fullName>
    </submittedName>
</protein>
<reference evidence="2 3" key="1">
    <citation type="submission" date="2019-03" db="EMBL/GenBank/DDBJ databases">
        <title>Draft genome sequences of novel Actinobacteria.</title>
        <authorList>
            <person name="Sahin N."/>
            <person name="Ay H."/>
            <person name="Saygin H."/>
        </authorList>
    </citation>
    <scope>NUCLEOTIDE SEQUENCE [LARGE SCALE GENOMIC DNA]</scope>
    <source>
        <strain evidence="2 3">DSM 45941</strain>
    </source>
</reference>
<sequence length="64" mass="6996">MNMAMSGGGNGQWVRTRTEEGARAVVQELQERGGRPKRSRRQNIVVICVAVAVLAAVIIYQLIS</sequence>
<keyword evidence="3" id="KW-1185">Reference proteome</keyword>
<accession>A0A4R5ALL1</accession>
<gene>
    <name evidence="2" type="ORF">E1293_31295</name>
</gene>
<organism evidence="2 3">
    <name type="scientific">Actinomadura darangshiensis</name>
    <dbReference type="NCBI Taxonomy" id="705336"/>
    <lineage>
        <taxon>Bacteria</taxon>
        <taxon>Bacillati</taxon>
        <taxon>Actinomycetota</taxon>
        <taxon>Actinomycetes</taxon>
        <taxon>Streptosporangiales</taxon>
        <taxon>Thermomonosporaceae</taxon>
        <taxon>Actinomadura</taxon>
    </lineage>
</organism>
<dbReference type="Proteomes" id="UP000295578">
    <property type="component" value="Unassembled WGS sequence"/>
</dbReference>
<evidence type="ECO:0000313" key="3">
    <source>
        <dbReference type="Proteomes" id="UP000295578"/>
    </source>
</evidence>
<dbReference type="EMBL" id="SMKY01000187">
    <property type="protein sequence ID" value="TDD73493.1"/>
    <property type="molecule type" value="Genomic_DNA"/>
</dbReference>
<keyword evidence="1" id="KW-0812">Transmembrane</keyword>
<dbReference type="AlphaFoldDB" id="A0A4R5ALL1"/>
<dbReference type="RefSeq" id="WP_132201090.1">
    <property type="nucleotide sequence ID" value="NZ_SMKY01000187.1"/>
</dbReference>
<evidence type="ECO:0000256" key="1">
    <source>
        <dbReference type="SAM" id="Phobius"/>
    </source>
</evidence>
<dbReference type="OrthoDB" id="9927065at2"/>
<keyword evidence="1" id="KW-0472">Membrane</keyword>
<keyword evidence="1" id="KW-1133">Transmembrane helix</keyword>
<proteinExistence type="predicted"/>
<comment type="caution">
    <text evidence="2">The sequence shown here is derived from an EMBL/GenBank/DDBJ whole genome shotgun (WGS) entry which is preliminary data.</text>
</comment>
<name>A0A4R5ALL1_9ACTN</name>
<feature type="transmembrane region" description="Helical" evidence="1">
    <location>
        <begin position="44"/>
        <end position="63"/>
    </location>
</feature>